<proteinExistence type="inferred from homology"/>
<dbReference type="AlphaFoldDB" id="A0A330M7E6"/>
<feature type="signal peptide" evidence="2">
    <location>
        <begin position="1"/>
        <end position="22"/>
    </location>
</feature>
<sequence length="402" mass="43062">MLPNSKMAKAVRFALISGAATAALTAPAVFAASDDESVERIQVTGSRIKRTDMETATPITVLSADDMAKQGFTNIQDALQSLTSTTSAMTGQSVHGFTPAASSISLRNAGANRTLTLINGKRLNQYPKPAGGTDNFVDTANLPMEAVQRIEILKSGGSAIYGADAVGGVINIILKKDFEGIALKYRHGDTSEGGGGSDRIALSLGASSDRGNVSSFIEFTTNEQLKATDRENFGLHTDKVPHSEYSGYSSYGARIAGVRREDKTMPTGQRSLTEEECNAGGFLWTGLCGFDRSQWRDLEPESTRFISSTNFNYELSDNVSFVGRLDFAEAKSTTHIEPMAIDEYDINVAGDDVTVSYGLEGDANYLSKLFENGKSTAFGGDFANAEDGEYVTVHQPLIDTIN</sequence>
<dbReference type="SUPFAM" id="SSF56935">
    <property type="entry name" value="Porins"/>
    <property type="match status" value="1"/>
</dbReference>
<dbReference type="InterPro" id="IPR039426">
    <property type="entry name" value="TonB-dep_rcpt-like"/>
</dbReference>
<keyword evidence="1" id="KW-0813">Transport</keyword>
<evidence type="ECO:0000313" key="5">
    <source>
        <dbReference type="Proteomes" id="UP000250123"/>
    </source>
</evidence>
<keyword evidence="1" id="KW-0472">Membrane</keyword>
<gene>
    <name evidence="4" type="ORF">SHEWBE_3371</name>
</gene>
<dbReference type="Proteomes" id="UP000250123">
    <property type="component" value="Chromosome SHEWBE"/>
</dbReference>
<dbReference type="Gene3D" id="2.170.130.10">
    <property type="entry name" value="TonB-dependent receptor, plug domain"/>
    <property type="match status" value="1"/>
</dbReference>
<organism evidence="4 5">
    <name type="scientific">Shewanella benthica</name>
    <dbReference type="NCBI Taxonomy" id="43661"/>
    <lineage>
        <taxon>Bacteria</taxon>
        <taxon>Pseudomonadati</taxon>
        <taxon>Pseudomonadota</taxon>
        <taxon>Gammaproteobacteria</taxon>
        <taxon>Alteromonadales</taxon>
        <taxon>Shewanellaceae</taxon>
        <taxon>Shewanella</taxon>
    </lineage>
</organism>
<evidence type="ECO:0000313" key="4">
    <source>
        <dbReference type="EMBL" id="SQH77334.1"/>
    </source>
</evidence>
<keyword evidence="1" id="KW-0812">Transmembrane</keyword>
<keyword evidence="1" id="KW-0998">Cell outer membrane</keyword>
<feature type="domain" description="TonB-dependent receptor plug" evidence="3">
    <location>
        <begin position="53"/>
        <end position="169"/>
    </location>
</feature>
<accession>A0A330M7E6</accession>
<dbReference type="PANTHER" id="PTHR47234">
    <property type="match status" value="1"/>
</dbReference>
<comment type="similarity">
    <text evidence="1">Belongs to the TonB-dependent receptor family.</text>
</comment>
<name>A0A330M7E6_9GAMM</name>
<dbReference type="InterPro" id="IPR037066">
    <property type="entry name" value="Plug_dom_sf"/>
</dbReference>
<dbReference type="Pfam" id="PF07715">
    <property type="entry name" value="Plug"/>
    <property type="match status" value="1"/>
</dbReference>
<keyword evidence="1" id="KW-1134">Transmembrane beta strand</keyword>
<evidence type="ECO:0000256" key="2">
    <source>
        <dbReference type="SAM" id="SignalP"/>
    </source>
</evidence>
<evidence type="ECO:0000256" key="1">
    <source>
        <dbReference type="PROSITE-ProRule" id="PRU01360"/>
    </source>
</evidence>
<dbReference type="InterPro" id="IPR012910">
    <property type="entry name" value="Plug_dom"/>
</dbReference>
<dbReference type="PROSITE" id="PS52016">
    <property type="entry name" value="TONB_DEPENDENT_REC_3"/>
    <property type="match status" value="1"/>
</dbReference>
<dbReference type="EMBL" id="LS483452">
    <property type="protein sequence ID" value="SQH77334.1"/>
    <property type="molecule type" value="Genomic_DNA"/>
</dbReference>
<evidence type="ECO:0000259" key="3">
    <source>
        <dbReference type="Pfam" id="PF07715"/>
    </source>
</evidence>
<comment type="subcellular location">
    <subcellularLocation>
        <location evidence="1">Cell outer membrane</location>
        <topology evidence="1">Multi-pass membrane protein</topology>
    </subcellularLocation>
</comment>
<feature type="chain" id="PRO_5016442802" evidence="2">
    <location>
        <begin position="23"/>
        <end position="402"/>
    </location>
</feature>
<dbReference type="PANTHER" id="PTHR47234:SF3">
    <property type="entry name" value="SECRETIN_TONB SHORT N-TERMINAL DOMAIN-CONTAINING PROTEIN"/>
    <property type="match status" value="1"/>
</dbReference>
<dbReference type="GO" id="GO:0009279">
    <property type="term" value="C:cell outer membrane"/>
    <property type="evidence" value="ECO:0007669"/>
    <property type="project" value="UniProtKB-SubCell"/>
</dbReference>
<dbReference type="RefSeq" id="WP_420028909.1">
    <property type="nucleotide sequence ID" value="NZ_LS483452.1"/>
</dbReference>
<dbReference type="KEGG" id="sbk:SHEWBE_3371"/>
<protein>
    <submittedName>
        <fullName evidence="4">TonB-dependent receptor, plug</fullName>
    </submittedName>
</protein>
<keyword evidence="4" id="KW-0675">Receptor</keyword>
<reference evidence="5" key="1">
    <citation type="submission" date="2018-06" db="EMBL/GenBank/DDBJ databases">
        <authorList>
            <person name="Cea G.-C."/>
            <person name="William W."/>
        </authorList>
    </citation>
    <scope>NUCLEOTIDE SEQUENCE [LARGE SCALE GENOMIC DNA]</scope>
    <source>
        <strain evidence="5">DB21MT-2</strain>
    </source>
</reference>
<keyword evidence="2" id="KW-0732">Signal</keyword>